<dbReference type="Proteomes" id="UP000283895">
    <property type="component" value="Unassembled WGS sequence"/>
</dbReference>
<organism evidence="2 3">
    <name type="scientific">Cytospora schulzeri</name>
    <dbReference type="NCBI Taxonomy" id="448051"/>
    <lineage>
        <taxon>Eukaryota</taxon>
        <taxon>Fungi</taxon>
        <taxon>Dikarya</taxon>
        <taxon>Ascomycota</taxon>
        <taxon>Pezizomycotina</taxon>
        <taxon>Sordariomycetes</taxon>
        <taxon>Sordariomycetidae</taxon>
        <taxon>Diaporthales</taxon>
        <taxon>Cytosporaceae</taxon>
        <taxon>Cytospora</taxon>
    </lineage>
</organism>
<feature type="region of interest" description="Disordered" evidence="1">
    <location>
        <begin position="48"/>
        <end position="76"/>
    </location>
</feature>
<evidence type="ECO:0000256" key="1">
    <source>
        <dbReference type="SAM" id="MobiDB-lite"/>
    </source>
</evidence>
<protein>
    <submittedName>
        <fullName evidence="2">Uncharacterized protein</fullName>
    </submittedName>
</protein>
<keyword evidence="3" id="KW-1185">Reference proteome</keyword>
<evidence type="ECO:0000313" key="2">
    <source>
        <dbReference type="EMBL" id="ROW08423.1"/>
    </source>
</evidence>
<dbReference type="AlphaFoldDB" id="A0A423WY15"/>
<name>A0A423WY15_9PEZI</name>
<comment type="caution">
    <text evidence="2">The sequence shown here is derived from an EMBL/GenBank/DDBJ whole genome shotgun (WGS) entry which is preliminary data.</text>
</comment>
<gene>
    <name evidence="2" type="ORF">VMCG_03297</name>
</gene>
<evidence type="ECO:0000313" key="3">
    <source>
        <dbReference type="Proteomes" id="UP000283895"/>
    </source>
</evidence>
<dbReference type="EMBL" id="LKEA01000006">
    <property type="protein sequence ID" value="ROW08423.1"/>
    <property type="molecule type" value="Genomic_DNA"/>
</dbReference>
<feature type="compositionally biased region" description="Polar residues" evidence="1">
    <location>
        <begin position="48"/>
        <end position="58"/>
    </location>
</feature>
<reference evidence="2 3" key="1">
    <citation type="submission" date="2015-09" db="EMBL/GenBank/DDBJ databases">
        <title>Host preference determinants of Valsa canker pathogens revealed by comparative genomics.</title>
        <authorList>
            <person name="Yin Z."/>
            <person name="Huang L."/>
        </authorList>
    </citation>
    <scope>NUCLEOTIDE SEQUENCE [LARGE SCALE GENOMIC DNA]</scope>
    <source>
        <strain evidence="2 3">03-1</strain>
    </source>
</reference>
<proteinExistence type="predicted"/>
<sequence>MSERRPRRGTILHRGCSAPKYAVPGHWVNLNHISQIRPGWSLFRLETSGTSTEPQAGTPSRYCNRPFDPPALIPPL</sequence>
<accession>A0A423WY15</accession>
<feature type="compositionally biased region" description="Pro residues" evidence="1">
    <location>
        <begin position="67"/>
        <end position="76"/>
    </location>
</feature>